<evidence type="ECO:0000256" key="5">
    <source>
        <dbReference type="ARBA" id="ARBA00023242"/>
    </source>
</evidence>
<organism evidence="11">
    <name type="scientific">Enterobius vermicularis</name>
    <name type="common">Human pinworm</name>
    <dbReference type="NCBI Taxonomy" id="51028"/>
    <lineage>
        <taxon>Eukaryota</taxon>
        <taxon>Metazoa</taxon>
        <taxon>Ecdysozoa</taxon>
        <taxon>Nematoda</taxon>
        <taxon>Chromadorea</taxon>
        <taxon>Rhabditida</taxon>
        <taxon>Spirurina</taxon>
        <taxon>Oxyuridomorpha</taxon>
        <taxon>Oxyuroidea</taxon>
        <taxon>Oxyuridae</taxon>
        <taxon>Enterobius</taxon>
    </lineage>
</organism>
<dbReference type="OrthoDB" id="6159439at2759"/>
<keyword evidence="5 6" id="KW-0539">Nucleus</keyword>
<dbReference type="SMART" id="SM00389">
    <property type="entry name" value="HOX"/>
    <property type="match status" value="1"/>
</dbReference>
<dbReference type="InterPro" id="IPR001356">
    <property type="entry name" value="HD"/>
</dbReference>
<evidence type="ECO:0000256" key="6">
    <source>
        <dbReference type="PROSITE-ProRule" id="PRU00108"/>
    </source>
</evidence>
<comment type="subcellular location">
    <subcellularLocation>
        <location evidence="1 6 7">Nucleus</location>
    </subcellularLocation>
</comment>
<evidence type="ECO:0000256" key="7">
    <source>
        <dbReference type="RuleBase" id="RU000682"/>
    </source>
</evidence>
<protein>
    <submittedName>
        <fullName evidence="11">Homeobox domain-containing protein</fullName>
    </submittedName>
</protein>
<dbReference type="SUPFAM" id="SSF46689">
    <property type="entry name" value="Homeodomain-like"/>
    <property type="match status" value="1"/>
</dbReference>
<evidence type="ECO:0000313" key="10">
    <source>
        <dbReference type="Proteomes" id="UP000274131"/>
    </source>
</evidence>
<dbReference type="PROSITE" id="PS00027">
    <property type="entry name" value="HOMEOBOX_1"/>
    <property type="match status" value="1"/>
</dbReference>
<dbReference type="Pfam" id="PF00046">
    <property type="entry name" value="Homeodomain"/>
    <property type="match status" value="1"/>
</dbReference>
<evidence type="ECO:0000256" key="2">
    <source>
        <dbReference type="ARBA" id="ARBA00022473"/>
    </source>
</evidence>
<dbReference type="PROSITE" id="PS50071">
    <property type="entry name" value="HOMEOBOX_2"/>
    <property type="match status" value="1"/>
</dbReference>
<dbReference type="GO" id="GO:0005634">
    <property type="term" value="C:nucleus"/>
    <property type="evidence" value="ECO:0007669"/>
    <property type="project" value="UniProtKB-SubCell"/>
</dbReference>
<evidence type="ECO:0000313" key="11">
    <source>
        <dbReference type="WBParaSite" id="EVEC_0000961201-mRNA-1"/>
    </source>
</evidence>
<dbReference type="PANTHER" id="PTHR45793">
    <property type="entry name" value="HOMEOBOX PROTEIN"/>
    <property type="match status" value="1"/>
</dbReference>
<dbReference type="WBParaSite" id="EVEC_0000961201-mRNA-1">
    <property type="protein sequence ID" value="EVEC_0000961201-mRNA-1"/>
    <property type="gene ID" value="EVEC_0000961201"/>
</dbReference>
<keyword evidence="10" id="KW-1185">Reference proteome</keyword>
<reference evidence="9 10" key="2">
    <citation type="submission" date="2018-10" db="EMBL/GenBank/DDBJ databases">
        <authorList>
            <consortium name="Pathogen Informatics"/>
        </authorList>
    </citation>
    <scope>NUCLEOTIDE SEQUENCE [LARGE SCALE GENOMIC DNA]</scope>
</reference>
<feature type="domain" description="Homeobox" evidence="8">
    <location>
        <begin position="60"/>
        <end position="120"/>
    </location>
</feature>
<evidence type="ECO:0000256" key="4">
    <source>
        <dbReference type="ARBA" id="ARBA00023155"/>
    </source>
</evidence>
<evidence type="ECO:0000313" key="9">
    <source>
        <dbReference type="EMBL" id="VDD94271.1"/>
    </source>
</evidence>
<dbReference type="Gene3D" id="1.10.10.60">
    <property type="entry name" value="Homeodomain-like"/>
    <property type="match status" value="1"/>
</dbReference>
<dbReference type="FunFam" id="1.10.10.60:FF:000679">
    <property type="entry name" value="Homeobox protein aristaless"/>
    <property type="match status" value="1"/>
</dbReference>
<reference evidence="11" key="1">
    <citation type="submission" date="2017-02" db="UniProtKB">
        <authorList>
            <consortium name="WormBaseParasite"/>
        </authorList>
    </citation>
    <scope>IDENTIFICATION</scope>
</reference>
<name>A0A0N4VFT5_ENTVE</name>
<keyword evidence="3 6" id="KW-0238">DNA-binding</keyword>
<dbReference type="GO" id="GO:0030182">
    <property type="term" value="P:neuron differentiation"/>
    <property type="evidence" value="ECO:0007669"/>
    <property type="project" value="UniProtKB-ARBA"/>
</dbReference>
<evidence type="ECO:0000256" key="1">
    <source>
        <dbReference type="ARBA" id="ARBA00004123"/>
    </source>
</evidence>
<accession>A0A0N4VFT5</accession>
<dbReference type="PANTHER" id="PTHR45793:SF5">
    <property type="entry name" value="HOMEOTIC PROTEIN OCELLILESS"/>
    <property type="match status" value="1"/>
</dbReference>
<evidence type="ECO:0000259" key="8">
    <source>
        <dbReference type="PROSITE" id="PS50071"/>
    </source>
</evidence>
<dbReference type="GO" id="GO:0000981">
    <property type="term" value="F:DNA-binding transcription factor activity, RNA polymerase II-specific"/>
    <property type="evidence" value="ECO:0007669"/>
    <property type="project" value="InterPro"/>
</dbReference>
<keyword evidence="4 6" id="KW-0371">Homeobox</keyword>
<sequence>MVSVLIHLNMMSNATYPYTFSFAPQPTAFPYPSTQFFSTYVPPQTTISSVAVKTDSHRTSTGRRERTTFSPKQLEQLEALFKRTRYPDIGLREEIAKKINLQESRVQVWFKNRRAKMRQQDRLRKELQEFSADETCRDLTDTQNSELHRQTPPPAEPTRAQLLSTESTFSQEELKEKLEQIETQENKINIMTPTDEEQVYGTNAWVTMPPTLPAQMQYQTGAYTGGTPNAVTNAPSNFNFMANTAASVSYYAYTHPDFYNSYYTTPGTYQNPHSSAMFSDLQRLTALQNN</sequence>
<evidence type="ECO:0000256" key="3">
    <source>
        <dbReference type="ARBA" id="ARBA00023125"/>
    </source>
</evidence>
<keyword evidence="2" id="KW-0217">Developmental protein</keyword>
<gene>
    <name evidence="9" type="ORF">EVEC_LOCUS9022</name>
</gene>
<dbReference type="EMBL" id="UXUI01009759">
    <property type="protein sequence ID" value="VDD94271.1"/>
    <property type="molecule type" value="Genomic_DNA"/>
</dbReference>
<dbReference type="AlphaFoldDB" id="A0A0N4VFT5"/>
<dbReference type="CDD" id="cd00086">
    <property type="entry name" value="homeodomain"/>
    <property type="match status" value="1"/>
</dbReference>
<dbReference type="InterPro" id="IPR009057">
    <property type="entry name" value="Homeodomain-like_sf"/>
</dbReference>
<feature type="DNA-binding region" description="Homeobox" evidence="6">
    <location>
        <begin position="62"/>
        <end position="121"/>
    </location>
</feature>
<dbReference type="Proteomes" id="UP000274131">
    <property type="component" value="Unassembled WGS sequence"/>
</dbReference>
<dbReference type="GO" id="GO:0000978">
    <property type="term" value="F:RNA polymerase II cis-regulatory region sequence-specific DNA binding"/>
    <property type="evidence" value="ECO:0007669"/>
    <property type="project" value="TreeGrafter"/>
</dbReference>
<dbReference type="InterPro" id="IPR017970">
    <property type="entry name" value="Homeobox_CS"/>
</dbReference>
<proteinExistence type="predicted"/>